<evidence type="ECO:0000313" key="3">
    <source>
        <dbReference type="EMBL" id="ADR35067.1"/>
    </source>
</evidence>
<feature type="transmembrane region" description="Helical" evidence="1">
    <location>
        <begin position="232"/>
        <end position="256"/>
    </location>
</feature>
<evidence type="ECO:0000256" key="1">
    <source>
        <dbReference type="SAM" id="Phobius"/>
    </source>
</evidence>
<accession>E4TYC2</accession>
<proteinExistence type="predicted"/>
<reference evidence="3 4" key="1">
    <citation type="journal article" date="2012" name="Stand. Genomic Sci.">
        <title>Complete genome sequence of the sulfur compounds oxidizing chemolithoautotroph Sulfuricurvum kujiense type strain (YK-1(T)).</title>
        <authorList>
            <person name="Han C."/>
            <person name="Kotsyurbenko O."/>
            <person name="Chertkov O."/>
            <person name="Held B."/>
            <person name="Lapidus A."/>
            <person name="Nolan M."/>
            <person name="Lucas S."/>
            <person name="Hammon N."/>
            <person name="Deshpande S."/>
            <person name="Cheng J.F."/>
            <person name="Tapia R."/>
            <person name="Goodwin L.A."/>
            <person name="Pitluck S."/>
            <person name="Liolios K."/>
            <person name="Pagani I."/>
            <person name="Ivanova N."/>
            <person name="Mavromatis K."/>
            <person name="Mikhailova N."/>
            <person name="Pati A."/>
            <person name="Chen A."/>
            <person name="Palaniappan K."/>
            <person name="Land M."/>
            <person name="Hauser L."/>
            <person name="Chang Y.J."/>
            <person name="Jeffries C.D."/>
            <person name="Brambilla E.M."/>
            <person name="Rohde M."/>
            <person name="Spring S."/>
            <person name="Sikorski J."/>
            <person name="Goker M."/>
            <person name="Woyke T."/>
            <person name="Bristow J."/>
            <person name="Eisen J.A."/>
            <person name="Markowitz V."/>
            <person name="Hugenholtz P."/>
            <person name="Kyrpides N.C."/>
            <person name="Klenk H.P."/>
            <person name="Detter J.C."/>
        </authorList>
    </citation>
    <scope>NUCLEOTIDE SEQUENCE [LARGE SCALE GENOMIC DNA]</scope>
    <source>
        <strain evidence="4">ATCC BAA-921 / DSM 16994 / JCM 11577 / YK-1</strain>
    </source>
</reference>
<dbReference type="SUPFAM" id="SSF53448">
    <property type="entry name" value="Nucleotide-diphospho-sugar transferases"/>
    <property type="match status" value="1"/>
</dbReference>
<dbReference type="RefSeq" id="WP_013461264.1">
    <property type="nucleotide sequence ID" value="NC_014762.1"/>
</dbReference>
<name>E4TYC2_SULKY</name>
<feature type="domain" description="Glycosyltransferase 2-like" evidence="2">
    <location>
        <begin position="9"/>
        <end position="165"/>
    </location>
</feature>
<dbReference type="PANTHER" id="PTHR22916">
    <property type="entry name" value="GLYCOSYLTRANSFERASE"/>
    <property type="match status" value="1"/>
</dbReference>
<feature type="transmembrane region" description="Helical" evidence="1">
    <location>
        <begin position="190"/>
        <end position="212"/>
    </location>
</feature>
<dbReference type="AlphaFoldDB" id="E4TYC2"/>
<dbReference type="KEGG" id="sku:Sulku_2407"/>
<dbReference type="CAZy" id="GT2">
    <property type="family name" value="Glycosyltransferase Family 2"/>
</dbReference>
<dbReference type="Gene3D" id="3.90.550.10">
    <property type="entry name" value="Spore Coat Polysaccharide Biosynthesis Protein SpsA, Chain A"/>
    <property type="match status" value="1"/>
</dbReference>
<dbReference type="GO" id="GO:0016758">
    <property type="term" value="F:hexosyltransferase activity"/>
    <property type="evidence" value="ECO:0007669"/>
    <property type="project" value="UniProtKB-ARBA"/>
</dbReference>
<dbReference type="Pfam" id="PF00535">
    <property type="entry name" value="Glycos_transf_2"/>
    <property type="match status" value="1"/>
</dbReference>
<dbReference type="OrthoDB" id="9786172at2"/>
<keyword evidence="1" id="KW-0472">Membrane</keyword>
<organism evidence="3 4">
    <name type="scientific">Sulfuricurvum kujiense (strain ATCC BAA-921 / DSM 16994 / JCM 11577 / YK-1)</name>
    <dbReference type="NCBI Taxonomy" id="709032"/>
    <lineage>
        <taxon>Bacteria</taxon>
        <taxon>Pseudomonadati</taxon>
        <taxon>Campylobacterota</taxon>
        <taxon>Epsilonproteobacteria</taxon>
        <taxon>Campylobacterales</taxon>
        <taxon>Sulfurimonadaceae</taxon>
        <taxon>Sulfuricurvum</taxon>
    </lineage>
</organism>
<keyword evidence="1" id="KW-1133">Transmembrane helix</keyword>
<dbReference type="InterPro" id="IPR001173">
    <property type="entry name" value="Glyco_trans_2-like"/>
</dbReference>
<dbReference type="InterPro" id="IPR029044">
    <property type="entry name" value="Nucleotide-diphossugar_trans"/>
</dbReference>
<keyword evidence="1" id="KW-0812">Transmembrane</keyword>
<dbReference type="eggNOG" id="COG1216">
    <property type="taxonomic scope" value="Bacteria"/>
</dbReference>
<sequence length="273" mass="31407">MQNRNVKVSVITPVYNGEKFLEETIRSVLNQTFTDFEYLLVNHASTDASGQILQKFQALDDRITIIELSVNKGGPAYPRNEGIKAARGEYIAFVDADDVWKPHKLQTQLDFLDQHPQTDMVYSSADIMDESGNVFPTRKQRFLSGLSYFLSPKNAIFYGNFVNINTVLIRRSTLDTLFPEEKNLVAVEDWMFHIINFQVGMAAAKISVPLIYYRIHSTAMSNRTSDTSYRKIYYMLALLFLESRIPFIHFFLANILNSVKLLRRKLSIAWSSH</sequence>
<dbReference type="EMBL" id="CP002355">
    <property type="protein sequence ID" value="ADR35067.1"/>
    <property type="molecule type" value="Genomic_DNA"/>
</dbReference>
<dbReference type="Proteomes" id="UP000008721">
    <property type="component" value="Chromosome"/>
</dbReference>
<protein>
    <submittedName>
        <fullName evidence="3">Glycosyl transferase family 2</fullName>
    </submittedName>
</protein>
<evidence type="ECO:0000259" key="2">
    <source>
        <dbReference type="Pfam" id="PF00535"/>
    </source>
</evidence>
<gene>
    <name evidence="3" type="ordered locus">Sulku_2407</name>
</gene>
<keyword evidence="4" id="KW-1185">Reference proteome</keyword>
<dbReference type="HOGENOM" id="CLU_025996_0_3_7"/>
<dbReference type="PANTHER" id="PTHR22916:SF3">
    <property type="entry name" value="UDP-GLCNAC:BETAGAL BETA-1,3-N-ACETYLGLUCOSAMINYLTRANSFERASE-LIKE PROTEIN 1"/>
    <property type="match status" value="1"/>
</dbReference>
<dbReference type="STRING" id="709032.Sulku_2407"/>
<keyword evidence="3" id="KW-0808">Transferase</keyword>
<evidence type="ECO:0000313" key="4">
    <source>
        <dbReference type="Proteomes" id="UP000008721"/>
    </source>
</evidence>